<protein>
    <recommendedName>
        <fullName evidence="9">Rap-GAP domain-containing protein</fullName>
    </recommendedName>
</protein>
<feature type="domain" description="LIM zinc-binding" evidence="6">
    <location>
        <begin position="18"/>
        <end position="80"/>
    </location>
</feature>
<dbReference type="PROSITE" id="PS50085">
    <property type="entry name" value="RAPGAP"/>
    <property type="match status" value="1"/>
</dbReference>
<dbReference type="SUPFAM" id="SSF111347">
    <property type="entry name" value="Rap/Ran-GAP"/>
    <property type="match status" value="1"/>
</dbReference>
<proteinExistence type="predicted"/>
<dbReference type="InterPro" id="IPR003109">
    <property type="entry name" value="GoLoco_motif"/>
</dbReference>
<evidence type="ECO:0000256" key="3">
    <source>
        <dbReference type="ARBA" id="ARBA00022833"/>
    </source>
</evidence>
<feature type="non-terminal residue" evidence="8">
    <location>
        <position position="448"/>
    </location>
</feature>
<evidence type="ECO:0000259" key="7">
    <source>
        <dbReference type="PROSITE" id="PS50085"/>
    </source>
</evidence>
<dbReference type="Pfam" id="PF02188">
    <property type="entry name" value="GoLoco"/>
    <property type="match status" value="1"/>
</dbReference>
<dbReference type="PROSITE" id="PS50023">
    <property type="entry name" value="LIM_DOMAIN_2"/>
    <property type="match status" value="1"/>
</dbReference>
<dbReference type="GO" id="GO:0046872">
    <property type="term" value="F:metal ion binding"/>
    <property type="evidence" value="ECO:0007669"/>
    <property type="project" value="UniProtKB-KW"/>
</dbReference>
<dbReference type="FunFam" id="3.40.50.11210:FF:000001">
    <property type="entry name" value="Ral GTPase-activating protein subunit alpha-1 isoform 1"/>
    <property type="match status" value="1"/>
</dbReference>
<feature type="non-terminal residue" evidence="8">
    <location>
        <position position="1"/>
    </location>
</feature>
<dbReference type="Pfam" id="PF02145">
    <property type="entry name" value="Rap_GAP"/>
    <property type="match status" value="1"/>
</dbReference>
<dbReference type="EMBL" id="HACG01027386">
    <property type="protein sequence ID" value="CEK74251.1"/>
    <property type="molecule type" value="Transcribed_RNA"/>
</dbReference>
<dbReference type="GO" id="GO:0005096">
    <property type="term" value="F:GTPase activator activity"/>
    <property type="evidence" value="ECO:0007669"/>
    <property type="project" value="UniProtKB-KW"/>
</dbReference>
<dbReference type="InterPro" id="IPR001781">
    <property type="entry name" value="Znf_LIM"/>
</dbReference>
<dbReference type="Pfam" id="PF21022">
    <property type="entry name" value="Rap-GAP_dimer"/>
    <property type="match status" value="1"/>
</dbReference>
<dbReference type="Pfam" id="PF00412">
    <property type="entry name" value="LIM"/>
    <property type="match status" value="1"/>
</dbReference>
<reference evidence="8" key="1">
    <citation type="submission" date="2014-12" db="EMBL/GenBank/DDBJ databases">
        <title>Insight into the proteome of Arion vulgaris.</title>
        <authorList>
            <person name="Aradska J."/>
            <person name="Bulat T."/>
            <person name="Smidak R."/>
            <person name="Sarate P."/>
            <person name="Gangsoo J."/>
            <person name="Sialana F."/>
            <person name="Bilban M."/>
            <person name="Lubec G."/>
        </authorList>
    </citation>
    <scope>NUCLEOTIDE SEQUENCE</scope>
    <source>
        <tissue evidence="8">Skin</tissue>
    </source>
</reference>
<gene>
    <name evidence="8" type="primary">ORF90290</name>
</gene>
<dbReference type="GO" id="GO:0005737">
    <property type="term" value="C:cytoplasm"/>
    <property type="evidence" value="ECO:0007669"/>
    <property type="project" value="TreeGrafter"/>
</dbReference>
<dbReference type="PANTHER" id="PTHR15711:SF32">
    <property type="entry name" value="RAP GTPASE ACTIVATING PROTEIN 1, ISOFORM H"/>
    <property type="match status" value="1"/>
</dbReference>
<dbReference type="SUPFAM" id="SSF57716">
    <property type="entry name" value="Glucocorticoid receptor-like (DNA-binding domain)"/>
    <property type="match status" value="1"/>
</dbReference>
<keyword evidence="3 5" id="KW-0862">Zinc</keyword>
<dbReference type="InterPro" id="IPR035974">
    <property type="entry name" value="Rap/Ran-GAP_sf"/>
</dbReference>
<evidence type="ECO:0000256" key="2">
    <source>
        <dbReference type="ARBA" id="ARBA00022723"/>
    </source>
</evidence>
<name>A0A0B7A2B4_9EUPU</name>
<keyword evidence="4 5" id="KW-0440">LIM domain</keyword>
<dbReference type="InterPro" id="IPR000331">
    <property type="entry name" value="Rap/Ran_GAP_dom"/>
</dbReference>
<dbReference type="Gene3D" id="6.10.140.210">
    <property type="match status" value="1"/>
</dbReference>
<evidence type="ECO:0000313" key="8">
    <source>
        <dbReference type="EMBL" id="CEK74251.1"/>
    </source>
</evidence>
<dbReference type="PANTHER" id="PTHR15711">
    <property type="entry name" value="RAP GTPASE-ACTIVATING PROTEIN"/>
    <property type="match status" value="1"/>
</dbReference>
<feature type="domain" description="Rap-GAP" evidence="7">
    <location>
        <begin position="282"/>
        <end position="448"/>
    </location>
</feature>
<dbReference type="Gene3D" id="2.10.110.10">
    <property type="entry name" value="Cysteine Rich Protein"/>
    <property type="match status" value="1"/>
</dbReference>
<dbReference type="SMART" id="SM00132">
    <property type="entry name" value="LIM"/>
    <property type="match status" value="1"/>
</dbReference>
<dbReference type="InterPro" id="IPR050989">
    <property type="entry name" value="Rap1_Ran_GAP"/>
</dbReference>
<accession>A0A0B7A2B4</accession>
<keyword evidence="1" id="KW-0343">GTPase activation</keyword>
<dbReference type="GO" id="GO:0051056">
    <property type="term" value="P:regulation of small GTPase mediated signal transduction"/>
    <property type="evidence" value="ECO:0007669"/>
    <property type="project" value="InterPro"/>
</dbReference>
<dbReference type="PROSITE" id="PS50877">
    <property type="entry name" value="GOLOCO"/>
    <property type="match status" value="1"/>
</dbReference>
<evidence type="ECO:0000256" key="5">
    <source>
        <dbReference type="PROSITE-ProRule" id="PRU00125"/>
    </source>
</evidence>
<evidence type="ECO:0000256" key="1">
    <source>
        <dbReference type="ARBA" id="ARBA00022468"/>
    </source>
</evidence>
<evidence type="ECO:0008006" key="9">
    <source>
        <dbReference type="Google" id="ProtNLM"/>
    </source>
</evidence>
<dbReference type="AlphaFoldDB" id="A0A0B7A2B4"/>
<dbReference type="PROSITE" id="PS00478">
    <property type="entry name" value="LIM_DOMAIN_1"/>
    <property type="match status" value="1"/>
</dbReference>
<evidence type="ECO:0000256" key="4">
    <source>
        <dbReference type="ARBA" id="ARBA00023038"/>
    </source>
</evidence>
<sequence length="448" mass="50957">RRNKIRNSKRSHSTGNVEMCNGCGFPILEENMVSAQGARYHTTCFRCTRCDTQLTLKNYRKQSMEGQLYCEAHAPQSRDSSPSPETDQKNCDLFEMLERLQGTRIDDQRCHIGSFYKTPIAAINEDQKRNIQTIVQSDGPYPMIVLPVNGGYWMESSDGFITSEEDNVHESITSLHPSASELCIDTDFTAQCYRGDFYGKEHLNYYAIDEYLGPIVMSIKAEPSSVESIKAIVRTRFSTKQEIIPSSAIDVPNPAKIAQCICSEISTDRFHPVLSLKGSDLVMSYDEHVLTNNFKFGIIYQRKGQTSEEELFGNRSHSPAMDVFLNTIGSKVHLKDFKGFRGGLDTVHCQTGAESVYTRYNGKEIMFHVSTLLPYTDFDHQQLQRKRHIGNDIVAIVFQEENTPFVPDMIASHFLHCFIVIQPVKDSHPQRYKISVAARKDVPRFYPL</sequence>
<dbReference type="SMART" id="SM00390">
    <property type="entry name" value="GoLoco"/>
    <property type="match status" value="1"/>
</dbReference>
<evidence type="ECO:0000259" key="6">
    <source>
        <dbReference type="PROSITE" id="PS50023"/>
    </source>
</evidence>
<dbReference type="Gene3D" id="3.40.50.11210">
    <property type="entry name" value="Rap/Ran-GAP"/>
    <property type="match status" value="1"/>
</dbReference>
<organism evidence="8">
    <name type="scientific">Arion vulgaris</name>
    <dbReference type="NCBI Taxonomy" id="1028688"/>
    <lineage>
        <taxon>Eukaryota</taxon>
        <taxon>Metazoa</taxon>
        <taxon>Spiralia</taxon>
        <taxon>Lophotrochozoa</taxon>
        <taxon>Mollusca</taxon>
        <taxon>Gastropoda</taxon>
        <taxon>Heterobranchia</taxon>
        <taxon>Euthyneura</taxon>
        <taxon>Panpulmonata</taxon>
        <taxon>Eupulmonata</taxon>
        <taxon>Stylommatophora</taxon>
        <taxon>Helicina</taxon>
        <taxon>Arionoidea</taxon>
        <taxon>Arionidae</taxon>
        <taxon>Arion</taxon>
    </lineage>
</organism>
<keyword evidence="2 5" id="KW-0479">Metal-binding</keyword>